<dbReference type="InterPro" id="IPR036465">
    <property type="entry name" value="vWFA_dom_sf"/>
</dbReference>
<evidence type="ECO:0000256" key="2">
    <source>
        <dbReference type="SAM" id="Phobius"/>
    </source>
</evidence>
<feature type="compositionally biased region" description="Acidic residues" evidence="1">
    <location>
        <begin position="529"/>
        <end position="538"/>
    </location>
</feature>
<proteinExistence type="predicted"/>
<organism evidence="5 6">
    <name type="scientific">Marinobacter zhanjiangensis</name>
    <dbReference type="NCBI Taxonomy" id="578215"/>
    <lineage>
        <taxon>Bacteria</taxon>
        <taxon>Pseudomonadati</taxon>
        <taxon>Pseudomonadota</taxon>
        <taxon>Gammaproteobacteria</taxon>
        <taxon>Pseudomonadales</taxon>
        <taxon>Marinobacteraceae</taxon>
        <taxon>Marinobacter</taxon>
    </lineage>
</organism>
<feature type="compositionally biased region" description="Acidic residues" evidence="1">
    <location>
        <begin position="437"/>
        <end position="451"/>
    </location>
</feature>
<keyword evidence="6" id="KW-1185">Reference proteome</keyword>
<evidence type="ECO:0000256" key="1">
    <source>
        <dbReference type="SAM" id="MobiDB-lite"/>
    </source>
</evidence>
<dbReference type="Pfam" id="PF00092">
    <property type="entry name" value="VWA"/>
    <property type="match status" value="1"/>
</dbReference>
<dbReference type="PANTHER" id="PTHR10579:SF43">
    <property type="entry name" value="ZINC FINGER (C3HC4-TYPE RING FINGER) FAMILY PROTEIN"/>
    <property type="match status" value="1"/>
</dbReference>
<accession>A0ABQ3B7Y8</accession>
<evidence type="ECO:0000313" key="6">
    <source>
        <dbReference type="Proteomes" id="UP000601597"/>
    </source>
</evidence>
<dbReference type="SUPFAM" id="SSF53300">
    <property type="entry name" value="vWA-like"/>
    <property type="match status" value="1"/>
</dbReference>
<keyword evidence="3" id="KW-0732">Signal</keyword>
<dbReference type="Gene3D" id="3.40.50.410">
    <property type="entry name" value="von Willebrand factor, type A domain"/>
    <property type="match status" value="1"/>
</dbReference>
<sequence length="703" mass="75656">MMLRKLLFTLTLLSTVMLSSVQAQEGENQAARDVRVVVDISGSMKVNDPDNLRRPAVRLIARLLPDDTGVGLWTFGSMVNMLVPHENLDDNLRSALIAGSENINSVAQRTNIGSAIEEAASDWYAPDRALGNTHLVLLSDGKVDVSANQATNDRERERILEELVPALAEEGLTIHTIALSAEADLDLLGAIADMTGGIARVADSAEELSRIFADTLGQAIPANEVPLENNRFTVDGGVEEFTALIFSGTSPEQRELALIGPEGSRYSASGDDDRVRWARETGYDLITVDQPAAGEWQLEGVLGKGSRVTVVSDLRLEVDPMPARFQLGDEVNLQAFFTEEGERISDPDFLGVITVNLSMTTEDGRKGTRTLSEGQPPADGIYQDTISRLPEPGQYLLELEADGGTFSRKFRKTLVLEAPEGEAAPAAGEDVPLAPETADEPQEPVPEEEPEPQAPEEGPVDLSQLEEPEPEPASAPEPEPEAAPASEDTAPSLFERMLAWWPWAAGVLVAVILGAVALILFRRRRSESDEADSDDDAAPEPAAEPPPEKPAAADTAIPEETVAEVETGAGEEVPDDTDSPELETDSIMEPEEAPGEMAPDLDEPEPPPAAEDLAEPEATDTGDETLAEAGDEQPEPEESAATDPGEPDTESVDDLDSLPDDDDEEFGLEDFDLSDIDDLPDLETDEQDDDGEKPAQDKDRKKE</sequence>
<feature type="compositionally biased region" description="Low complexity" evidence="1">
    <location>
        <begin position="478"/>
        <end position="487"/>
    </location>
</feature>
<dbReference type="CDD" id="cd00198">
    <property type="entry name" value="vWFA"/>
    <property type="match status" value="1"/>
</dbReference>
<feature type="chain" id="PRO_5047400114" description="VWFA domain-containing protein" evidence="3">
    <location>
        <begin position="24"/>
        <end position="703"/>
    </location>
</feature>
<feature type="signal peptide" evidence="3">
    <location>
        <begin position="1"/>
        <end position="23"/>
    </location>
</feature>
<dbReference type="PROSITE" id="PS50234">
    <property type="entry name" value="VWFA"/>
    <property type="match status" value="1"/>
</dbReference>
<comment type="caution">
    <text evidence="5">The sequence shown here is derived from an EMBL/GenBank/DDBJ whole genome shotgun (WGS) entry which is preliminary data.</text>
</comment>
<keyword evidence="2" id="KW-0472">Membrane</keyword>
<gene>
    <name evidence="5" type="ORF">GCM10007071_32540</name>
</gene>
<feature type="compositionally biased region" description="Acidic residues" evidence="1">
    <location>
        <begin position="572"/>
        <end position="605"/>
    </location>
</feature>
<dbReference type="RefSeq" id="WP_189577900.1">
    <property type="nucleotide sequence ID" value="NZ_BMXV01000008.1"/>
</dbReference>
<dbReference type="Proteomes" id="UP000601597">
    <property type="component" value="Unassembled WGS sequence"/>
</dbReference>
<feature type="compositionally biased region" description="Low complexity" evidence="1">
    <location>
        <begin position="418"/>
        <end position="429"/>
    </location>
</feature>
<name>A0ABQ3B7Y8_9GAMM</name>
<dbReference type="SMART" id="SM00327">
    <property type="entry name" value="VWA"/>
    <property type="match status" value="1"/>
</dbReference>
<protein>
    <recommendedName>
        <fullName evidence="4">VWFA domain-containing protein</fullName>
    </recommendedName>
</protein>
<feature type="domain" description="VWFA" evidence="4">
    <location>
        <begin position="33"/>
        <end position="216"/>
    </location>
</feature>
<feature type="region of interest" description="Disordered" evidence="1">
    <location>
        <begin position="418"/>
        <end position="489"/>
    </location>
</feature>
<evidence type="ECO:0000256" key="3">
    <source>
        <dbReference type="SAM" id="SignalP"/>
    </source>
</evidence>
<feature type="compositionally biased region" description="Acidic residues" evidence="1">
    <location>
        <begin position="612"/>
        <end position="691"/>
    </location>
</feature>
<feature type="transmembrane region" description="Helical" evidence="2">
    <location>
        <begin position="500"/>
        <end position="521"/>
    </location>
</feature>
<reference evidence="6" key="1">
    <citation type="journal article" date="2019" name="Int. J. Syst. Evol. Microbiol.">
        <title>The Global Catalogue of Microorganisms (GCM) 10K type strain sequencing project: providing services to taxonomists for standard genome sequencing and annotation.</title>
        <authorList>
            <consortium name="The Broad Institute Genomics Platform"/>
            <consortium name="The Broad Institute Genome Sequencing Center for Infectious Disease"/>
            <person name="Wu L."/>
            <person name="Ma J."/>
        </authorList>
    </citation>
    <scope>NUCLEOTIDE SEQUENCE [LARGE SCALE GENOMIC DNA]</scope>
    <source>
        <strain evidence="6">KCTC 22280</strain>
    </source>
</reference>
<dbReference type="PANTHER" id="PTHR10579">
    <property type="entry name" value="CALCIUM-ACTIVATED CHLORIDE CHANNEL REGULATOR"/>
    <property type="match status" value="1"/>
</dbReference>
<dbReference type="InterPro" id="IPR002035">
    <property type="entry name" value="VWF_A"/>
</dbReference>
<evidence type="ECO:0000313" key="5">
    <source>
        <dbReference type="EMBL" id="GGY82560.1"/>
    </source>
</evidence>
<keyword evidence="2" id="KW-1133">Transmembrane helix</keyword>
<evidence type="ECO:0000259" key="4">
    <source>
        <dbReference type="PROSITE" id="PS50234"/>
    </source>
</evidence>
<keyword evidence="2" id="KW-0812">Transmembrane</keyword>
<feature type="region of interest" description="Disordered" evidence="1">
    <location>
        <begin position="524"/>
        <end position="703"/>
    </location>
</feature>
<dbReference type="InterPro" id="IPR051266">
    <property type="entry name" value="CLCR"/>
</dbReference>
<feature type="compositionally biased region" description="Basic and acidic residues" evidence="1">
    <location>
        <begin position="692"/>
        <end position="703"/>
    </location>
</feature>
<dbReference type="EMBL" id="BMXV01000008">
    <property type="protein sequence ID" value="GGY82560.1"/>
    <property type="molecule type" value="Genomic_DNA"/>
</dbReference>